<evidence type="ECO:0000256" key="4">
    <source>
        <dbReference type="ARBA" id="ARBA00022692"/>
    </source>
</evidence>
<dbReference type="InterPro" id="IPR050360">
    <property type="entry name" value="MFS_Sugar_Transporters"/>
</dbReference>
<dbReference type="InterPro" id="IPR020846">
    <property type="entry name" value="MFS_dom"/>
</dbReference>
<dbReference type="PROSITE" id="PS00217">
    <property type="entry name" value="SUGAR_TRANSPORT_2"/>
    <property type="match status" value="1"/>
</dbReference>
<dbReference type="Gene3D" id="1.20.1250.20">
    <property type="entry name" value="MFS general substrate transporter like domains"/>
    <property type="match status" value="1"/>
</dbReference>
<dbReference type="PANTHER" id="PTHR48022:SF15">
    <property type="entry name" value="ALPHA-GLUCOSIDE TRANSPORTER, PUTATIVE (AFU_ORTHOLOGUE AFUA_5G00500)-RELATED"/>
    <property type="match status" value="1"/>
</dbReference>
<feature type="transmembrane region" description="Helical" evidence="8">
    <location>
        <begin position="401"/>
        <end position="427"/>
    </location>
</feature>
<accession>A0A3M2S8I2</accession>
<dbReference type="FunFam" id="1.20.1250.20:FF:000078">
    <property type="entry name" value="MFS maltose transporter, putative"/>
    <property type="match status" value="1"/>
</dbReference>
<evidence type="ECO:0000313" key="11">
    <source>
        <dbReference type="Proteomes" id="UP000277212"/>
    </source>
</evidence>
<dbReference type="OrthoDB" id="6612291at2759"/>
<evidence type="ECO:0000313" key="10">
    <source>
        <dbReference type="EMBL" id="RMJ13878.1"/>
    </source>
</evidence>
<feature type="transmembrane region" description="Helical" evidence="8">
    <location>
        <begin position="349"/>
        <end position="369"/>
    </location>
</feature>
<feature type="transmembrane region" description="Helical" evidence="8">
    <location>
        <begin position="473"/>
        <end position="492"/>
    </location>
</feature>
<keyword evidence="5 8" id="KW-1133">Transmembrane helix</keyword>
<evidence type="ECO:0000256" key="6">
    <source>
        <dbReference type="ARBA" id="ARBA00023136"/>
    </source>
</evidence>
<evidence type="ECO:0000256" key="5">
    <source>
        <dbReference type="ARBA" id="ARBA00022989"/>
    </source>
</evidence>
<evidence type="ECO:0000256" key="2">
    <source>
        <dbReference type="ARBA" id="ARBA00010992"/>
    </source>
</evidence>
<feature type="transmembrane region" description="Helical" evidence="8">
    <location>
        <begin position="53"/>
        <end position="82"/>
    </location>
</feature>
<dbReference type="InterPro" id="IPR003663">
    <property type="entry name" value="Sugar/inositol_transpt"/>
</dbReference>
<dbReference type="AlphaFoldDB" id="A0A3M2S8I2"/>
<feature type="transmembrane region" description="Helical" evidence="8">
    <location>
        <begin position="130"/>
        <end position="149"/>
    </location>
</feature>
<sequence>MSDDKEAYAQHTQNATEDDLPAVLETSSPAARFEHRQHSLTKIQAIKENKWPLVWCMYMFFLCITWGYDGLAGAIVISIAQFRKDYGTPYNGDWVIDANWQLGFQAATSFGLIFGAFASGLAINRYGRQPVILVAFLLSIAGAFLQYFAKDLAMFFGGKILTGIPMGAFTTAAPPYASEMAPLVIRGSVSAGMNFSIVLGQLLGYAVMRESTSTYTDDRTYKVMFATQWGFAAVALIFLPFFPESPYWLVAHGREDKARHNLAKLHHSSYDLDGHLAEIHDSLGRQNQDNEAQGSFAECFNKDNWKRTLVAAGMFFIQNASGPAWVVGYMSYYFQLAGMAADVSFDTTVGLAGVMVVGNIVGWFFVDYFGRRGTALYGSITLSVTLFLIAILSLVKASGAIWAQVVFMAVWSFCYQATLGAVAWPITAEAATSRLRAPTQAIATMMNGLSGCIWSFSLPYAINPDQGNLGGKIAFIFGGTLAACCIFIFFMVPETKNRTYIEIDELWSRNIPARKFKTTSLITVTNDKADEAGNTEVEHIH</sequence>
<dbReference type="InterPro" id="IPR036259">
    <property type="entry name" value="MFS_trans_sf"/>
</dbReference>
<feature type="transmembrane region" description="Helical" evidence="8">
    <location>
        <begin position="155"/>
        <end position="177"/>
    </location>
</feature>
<evidence type="ECO:0000259" key="9">
    <source>
        <dbReference type="PROSITE" id="PS50850"/>
    </source>
</evidence>
<dbReference type="Proteomes" id="UP000277212">
    <property type="component" value="Unassembled WGS sequence"/>
</dbReference>
<evidence type="ECO:0000256" key="1">
    <source>
        <dbReference type="ARBA" id="ARBA00004141"/>
    </source>
</evidence>
<dbReference type="SUPFAM" id="SSF103473">
    <property type="entry name" value="MFS general substrate transporter"/>
    <property type="match status" value="1"/>
</dbReference>
<feature type="transmembrane region" description="Helical" evidence="8">
    <location>
        <begin position="189"/>
        <end position="208"/>
    </location>
</feature>
<name>A0A3M2S8I2_9HYPO</name>
<organism evidence="10 11">
    <name type="scientific">Fusarium kuroshium</name>
    <dbReference type="NCBI Taxonomy" id="2010991"/>
    <lineage>
        <taxon>Eukaryota</taxon>
        <taxon>Fungi</taxon>
        <taxon>Dikarya</taxon>
        <taxon>Ascomycota</taxon>
        <taxon>Pezizomycotina</taxon>
        <taxon>Sordariomycetes</taxon>
        <taxon>Hypocreomycetidae</taxon>
        <taxon>Hypocreales</taxon>
        <taxon>Nectriaceae</taxon>
        <taxon>Fusarium</taxon>
        <taxon>Fusarium solani species complex</taxon>
    </lineage>
</organism>
<proteinExistence type="inferred from homology"/>
<dbReference type="InterPro" id="IPR005828">
    <property type="entry name" value="MFS_sugar_transport-like"/>
</dbReference>
<dbReference type="GO" id="GO:0016020">
    <property type="term" value="C:membrane"/>
    <property type="evidence" value="ECO:0007669"/>
    <property type="project" value="UniProtKB-SubCell"/>
</dbReference>
<protein>
    <recommendedName>
        <fullName evidence="9">Major facilitator superfamily (MFS) profile domain-containing protein</fullName>
    </recommendedName>
</protein>
<keyword evidence="6 8" id="KW-0472">Membrane</keyword>
<comment type="subcellular location">
    <subcellularLocation>
        <location evidence="1">Membrane</location>
        <topology evidence="1">Multi-pass membrane protein</topology>
    </subcellularLocation>
</comment>
<dbReference type="EMBL" id="NKUJ01000098">
    <property type="protein sequence ID" value="RMJ13878.1"/>
    <property type="molecule type" value="Genomic_DNA"/>
</dbReference>
<evidence type="ECO:0000256" key="3">
    <source>
        <dbReference type="ARBA" id="ARBA00022448"/>
    </source>
</evidence>
<feature type="transmembrane region" description="Helical" evidence="8">
    <location>
        <begin position="439"/>
        <end position="461"/>
    </location>
</feature>
<feature type="transmembrane region" description="Helical" evidence="8">
    <location>
        <begin position="376"/>
        <end position="395"/>
    </location>
</feature>
<comment type="similarity">
    <text evidence="2 7">Belongs to the major facilitator superfamily. Sugar transporter (TC 2.A.1.1) family.</text>
</comment>
<gene>
    <name evidence="10" type="ORF">CDV36_006459</name>
</gene>
<feature type="transmembrane region" description="Helical" evidence="8">
    <location>
        <begin position="102"/>
        <end position="123"/>
    </location>
</feature>
<keyword evidence="4 8" id="KW-0812">Transmembrane</keyword>
<dbReference type="Pfam" id="PF00083">
    <property type="entry name" value="Sugar_tr"/>
    <property type="match status" value="1"/>
</dbReference>
<dbReference type="InterPro" id="IPR005829">
    <property type="entry name" value="Sugar_transporter_CS"/>
</dbReference>
<feature type="transmembrane region" description="Helical" evidence="8">
    <location>
        <begin position="228"/>
        <end position="250"/>
    </location>
</feature>
<dbReference type="PROSITE" id="PS50850">
    <property type="entry name" value="MFS"/>
    <property type="match status" value="1"/>
</dbReference>
<evidence type="ECO:0000256" key="8">
    <source>
        <dbReference type="SAM" id="Phobius"/>
    </source>
</evidence>
<dbReference type="GO" id="GO:0005351">
    <property type="term" value="F:carbohydrate:proton symporter activity"/>
    <property type="evidence" value="ECO:0007669"/>
    <property type="project" value="TreeGrafter"/>
</dbReference>
<keyword evidence="3 7" id="KW-0813">Transport</keyword>
<evidence type="ECO:0000256" key="7">
    <source>
        <dbReference type="RuleBase" id="RU003346"/>
    </source>
</evidence>
<feature type="transmembrane region" description="Helical" evidence="8">
    <location>
        <begin position="309"/>
        <end position="329"/>
    </location>
</feature>
<dbReference type="PANTHER" id="PTHR48022">
    <property type="entry name" value="PLASTIDIC GLUCOSE TRANSPORTER 4"/>
    <property type="match status" value="1"/>
</dbReference>
<reference evidence="10 11" key="1">
    <citation type="submission" date="2017-06" db="EMBL/GenBank/DDBJ databases">
        <title>Comparative genomic analysis of Ambrosia Fusariam Clade fungi.</title>
        <authorList>
            <person name="Stajich J.E."/>
            <person name="Carrillo J."/>
            <person name="Kijimoto T."/>
            <person name="Eskalen A."/>
            <person name="O'Donnell K."/>
            <person name="Kasson M."/>
        </authorList>
    </citation>
    <scope>NUCLEOTIDE SEQUENCE [LARGE SCALE GENOMIC DNA]</scope>
    <source>
        <strain evidence="10">UCR3666</strain>
    </source>
</reference>
<feature type="domain" description="Major facilitator superfamily (MFS) profile" evidence="9">
    <location>
        <begin position="55"/>
        <end position="496"/>
    </location>
</feature>
<dbReference type="NCBIfam" id="TIGR00879">
    <property type="entry name" value="SP"/>
    <property type="match status" value="1"/>
</dbReference>
<comment type="caution">
    <text evidence="10">The sequence shown here is derived from an EMBL/GenBank/DDBJ whole genome shotgun (WGS) entry which is preliminary data.</text>
</comment>
<keyword evidence="11" id="KW-1185">Reference proteome</keyword>